<sequence>MAASTTQVATKSSKKKAAKVIQRAVSPAPSTTSGAADKANDSQDEGFESPYIKELQKNIRNVNKKITNASKTDSLLIQHAGKSLDELVATKVINADQKAQIQKKPALQAQVTQFEEQLAQYQKVHEQYRTRAAAEKAEWEKSLERAKADAVSEAREEFNKSLNDNLLTLSQFLRLAAYRREEAKDPESDESQAIEGVLLAIYAGDESAVSSMLKLIGGSTDQILSVPGEQLQTAYSDVKVLAREYKTPFDAETAQPAEAESAKEVASDPTMANAAATEIDAGNSGLVNGQASEAPVANGIANTNTNVSDDATNAVAESHWDGDNNNMSISQEWVDLKALRDPTETETGLTATPASATNTQSWADDQPDPVPEPAPTAADATDGFHQVQRNRGRQDREGGTWRGRGRGEWRGRGRGDGRGRGRGRGNGGMPSRTPRRSEES</sequence>
<dbReference type="OrthoDB" id="5399559at2759"/>
<dbReference type="STRING" id="45235.A0A2K3Q9A3"/>
<evidence type="ECO:0000256" key="2">
    <source>
        <dbReference type="SAM" id="MobiDB-lite"/>
    </source>
</evidence>
<dbReference type="AlphaFoldDB" id="A0A2K3Q9A3"/>
<gene>
    <name evidence="4" type="ORF">TCAP_05904</name>
</gene>
<feature type="region of interest" description="Disordered" evidence="2">
    <location>
        <begin position="1"/>
        <end position="48"/>
    </location>
</feature>
<feature type="region of interest" description="Disordered" evidence="2">
    <location>
        <begin position="341"/>
        <end position="440"/>
    </location>
</feature>
<feature type="compositionally biased region" description="Low complexity" evidence="2">
    <location>
        <begin position="1"/>
        <end position="11"/>
    </location>
</feature>
<dbReference type="InterPro" id="IPR058602">
    <property type="entry name" value="YAG7_dimerisation_dom"/>
</dbReference>
<feature type="coiled-coil region" evidence="1">
    <location>
        <begin position="104"/>
        <end position="156"/>
    </location>
</feature>
<feature type="domain" description="YAG7-like dimerisation" evidence="3">
    <location>
        <begin position="160"/>
        <end position="243"/>
    </location>
</feature>
<dbReference type="Pfam" id="PF26434">
    <property type="entry name" value="YAG7_C"/>
    <property type="match status" value="1"/>
</dbReference>
<evidence type="ECO:0000259" key="3">
    <source>
        <dbReference type="Pfam" id="PF26434"/>
    </source>
</evidence>
<name>A0A2K3Q9A3_9HYPO</name>
<organism evidence="4 5">
    <name type="scientific">Tolypocladium capitatum</name>
    <dbReference type="NCBI Taxonomy" id="45235"/>
    <lineage>
        <taxon>Eukaryota</taxon>
        <taxon>Fungi</taxon>
        <taxon>Dikarya</taxon>
        <taxon>Ascomycota</taxon>
        <taxon>Pezizomycotina</taxon>
        <taxon>Sordariomycetes</taxon>
        <taxon>Hypocreomycetidae</taxon>
        <taxon>Hypocreales</taxon>
        <taxon>Ophiocordycipitaceae</taxon>
        <taxon>Tolypocladium</taxon>
    </lineage>
</organism>
<keyword evidence="1" id="KW-0175">Coiled coil</keyword>
<accession>A0A2K3Q9A3</accession>
<evidence type="ECO:0000256" key="1">
    <source>
        <dbReference type="SAM" id="Coils"/>
    </source>
</evidence>
<reference evidence="4 5" key="1">
    <citation type="submission" date="2017-08" db="EMBL/GenBank/DDBJ databases">
        <title>Harnessing the power of phylogenomics to disentangle the directionality and signatures of interkingdom host jumping in the parasitic fungal genus Tolypocladium.</title>
        <authorList>
            <person name="Quandt C.A."/>
            <person name="Patterson W."/>
            <person name="Spatafora J.W."/>
        </authorList>
    </citation>
    <scope>NUCLEOTIDE SEQUENCE [LARGE SCALE GENOMIC DNA]</scope>
    <source>
        <strain evidence="4 5">CBS 113982</strain>
    </source>
</reference>
<protein>
    <recommendedName>
        <fullName evidence="3">YAG7-like dimerisation domain-containing protein</fullName>
    </recommendedName>
</protein>
<comment type="caution">
    <text evidence="4">The sequence shown here is derived from an EMBL/GenBank/DDBJ whole genome shotgun (WGS) entry which is preliminary data.</text>
</comment>
<keyword evidence="5" id="KW-1185">Reference proteome</keyword>
<evidence type="ECO:0000313" key="5">
    <source>
        <dbReference type="Proteomes" id="UP000236621"/>
    </source>
</evidence>
<dbReference type="Proteomes" id="UP000236621">
    <property type="component" value="Unassembled WGS sequence"/>
</dbReference>
<feature type="compositionally biased region" description="Polar residues" evidence="2">
    <location>
        <begin position="345"/>
        <end position="362"/>
    </location>
</feature>
<proteinExistence type="predicted"/>
<dbReference type="EMBL" id="NRSZ01000961">
    <property type="protein sequence ID" value="PNY24156.1"/>
    <property type="molecule type" value="Genomic_DNA"/>
</dbReference>
<feature type="compositionally biased region" description="Basic and acidic residues" evidence="2">
    <location>
        <begin position="392"/>
        <end position="419"/>
    </location>
</feature>
<evidence type="ECO:0000313" key="4">
    <source>
        <dbReference type="EMBL" id="PNY24156.1"/>
    </source>
</evidence>